<dbReference type="InterPro" id="IPR043732">
    <property type="entry name" value="DUF5675"/>
</dbReference>
<evidence type="ECO:0000313" key="3">
    <source>
        <dbReference type="Proteomes" id="UP000219193"/>
    </source>
</evidence>
<dbReference type="AlphaFoldDB" id="A0A285X3C9"/>
<dbReference type="RefSeq" id="WP_097055515.1">
    <property type="nucleotide sequence ID" value="NZ_OCMF01000001.1"/>
</dbReference>
<protein>
    <recommendedName>
        <fullName evidence="1">DUF5675 domain-containing protein</fullName>
    </recommendedName>
</protein>
<sequence length="146" mass="16868">MRLLIERMTDDTKQTIGRMFVLDEEDFSTHDCPVLELPWKENKRRVSCIPVGKYQVIKHRSRTFGNCFWVLDVPGRSEILIHKGNYHSNTLGCILPGIDLSDINQDGYVDVTASGDQMKKLLDLLPKKFELEIINGYAIQWNSKQE</sequence>
<organism evidence="2 3">
    <name type="scientific">Salinimicrobium sediminis</name>
    <dbReference type="NCBI Taxonomy" id="1343891"/>
    <lineage>
        <taxon>Bacteria</taxon>
        <taxon>Pseudomonadati</taxon>
        <taxon>Bacteroidota</taxon>
        <taxon>Flavobacteriia</taxon>
        <taxon>Flavobacteriales</taxon>
        <taxon>Flavobacteriaceae</taxon>
        <taxon>Salinimicrobium</taxon>
    </lineage>
</organism>
<name>A0A285X3C9_9FLAO</name>
<evidence type="ECO:0000259" key="1">
    <source>
        <dbReference type="Pfam" id="PF18925"/>
    </source>
</evidence>
<feature type="domain" description="DUF5675" evidence="1">
    <location>
        <begin position="5"/>
        <end position="125"/>
    </location>
</feature>
<evidence type="ECO:0000313" key="2">
    <source>
        <dbReference type="EMBL" id="SOC79812.1"/>
    </source>
</evidence>
<proteinExistence type="predicted"/>
<dbReference type="Pfam" id="PF18925">
    <property type="entry name" value="DUF5675"/>
    <property type="match status" value="1"/>
</dbReference>
<keyword evidence="3" id="KW-1185">Reference proteome</keyword>
<accession>A0A285X3C9</accession>
<dbReference type="Proteomes" id="UP000219193">
    <property type="component" value="Unassembled WGS sequence"/>
</dbReference>
<gene>
    <name evidence="2" type="ORF">SAMN06296241_1349</name>
</gene>
<reference evidence="3" key="1">
    <citation type="submission" date="2017-09" db="EMBL/GenBank/DDBJ databases">
        <authorList>
            <person name="Varghese N."/>
            <person name="Submissions S."/>
        </authorList>
    </citation>
    <scope>NUCLEOTIDE SEQUENCE [LARGE SCALE GENOMIC DNA]</scope>
    <source>
        <strain evidence="3">CGMCC 1.12641</strain>
    </source>
</reference>
<dbReference type="OrthoDB" id="707810at2"/>
<dbReference type="EMBL" id="OCMF01000001">
    <property type="protein sequence ID" value="SOC79812.1"/>
    <property type="molecule type" value="Genomic_DNA"/>
</dbReference>